<reference evidence="1 3" key="4">
    <citation type="journal article" date="2015" name="BMC Genomics">
        <title>The completed genome sequence of the pathogenic ascomycete fungus Fusarium graminearum.</title>
        <authorList>
            <person name="King R."/>
            <person name="Urban M."/>
            <person name="Hammond-Kosack M.C."/>
            <person name="Hassani-Pak K."/>
            <person name="Hammond-Kosack K.E."/>
        </authorList>
    </citation>
    <scope>NUCLEOTIDE SEQUENCE [LARGE SCALE GENOMIC DNA]</scope>
    <source>
        <strain evidence="3">ATCC MYA-4620 / CBS 123657 / FGSC 9075 / NRRL 31084 / PH-1</strain>
        <strain evidence="1">PH-1</strain>
    </source>
</reference>
<evidence type="ECO:0000313" key="2">
    <source>
        <dbReference type="EnsemblFungi" id="CEF83338"/>
    </source>
</evidence>
<dbReference type="EMBL" id="HG970335">
    <property type="protein sequence ID" value="CEF83338.1"/>
    <property type="molecule type" value="Genomic_DNA"/>
</dbReference>
<reference evidence="2" key="5">
    <citation type="submission" date="2017-01" db="UniProtKB">
        <authorList>
            <consortium name="EnsemblFungi"/>
        </authorList>
    </citation>
    <scope>IDENTIFICATION</scope>
    <source>
        <strain evidence="2">PH-1 / ATCC MYA-4620 / FGSC 9075 / NRRL 31084</strain>
    </source>
</reference>
<accession>A0A0E0SA75</accession>
<gene>
    <name evidence="1" type="ORF">FGRAMPH1_01T25845</name>
</gene>
<name>A0A0E0SA75_GIBZE</name>
<dbReference type="InParanoid" id="A0A0E0SA75"/>
<protein>
    <submittedName>
        <fullName evidence="1">Chromosome 4, complete genome</fullName>
    </submittedName>
</protein>
<organism evidence="2">
    <name type="scientific">Gibberella zeae (strain ATCC MYA-4620 / CBS 123657 / FGSC 9075 / NRRL 31084 / PH-1)</name>
    <name type="common">Wheat head blight fungus</name>
    <name type="synonym">Fusarium graminearum</name>
    <dbReference type="NCBI Taxonomy" id="229533"/>
    <lineage>
        <taxon>Eukaryota</taxon>
        <taxon>Fungi</taxon>
        <taxon>Dikarya</taxon>
        <taxon>Ascomycota</taxon>
        <taxon>Pezizomycotina</taxon>
        <taxon>Sordariomycetes</taxon>
        <taxon>Hypocreomycetidae</taxon>
        <taxon>Hypocreales</taxon>
        <taxon>Nectriaceae</taxon>
        <taxon>Fusarium</taxon>
    </lineage>
</organism>
<reference evidence="2 3" key="1">
    <citation type="journal article" date="2007" name="Science">
        <title>The Fusarium graminearum genome reveals a link between localized polymorphism and pathogen specialization.</title>
        <authorList>
            <person name="Cuomo C.A."/>
            <person name="Gueldener U."/>
            <person name="Xu J.-R."/>
            <person name="Trail F."/>
            <person name="Turgeon B.G."/>
            <person name="Di Pietro A."/>
            <person name="Walton J.D."/>
            <person name="Ma L.-J."/>
            <person name="Baker S.E."/>
            <person name="Rep M."/>
            <person name="Adam G."/>
            <person name="Antoniw J."/>
            <person name="Baldwin T."/>
            <person name="Calvo S.E."/>
            <person name="Chang Y.-L."/>
            <person name="DeCaprio D."/>
            <person name="Gale L.R."/>
            <person name="Gnerre S."/>
            <person name="Goswami R.S."/>
            <person name="Hammond-Kosack K."/>
            <person name="Harris L.J."/>
            <person name="Hilburn K."/>
            <person name="Kennell J.C."/>
            <person name="Kroken S."/>
            <person name="Magnuson J.K."/>
            <person name="Mannhaupt G."/>
            <person name="Mauceli E.W."/>
            <person name="Mewes H.-W."/>
            <person name="Mitterbauer R."/>
            <person name="Muehlbauer G."/>
            <person name="Muensterkoetter M."/>
            <person name="Nelson D."/>
            <person name="O'Donnell K."/>
            <person name="Ouellet T."/>
            <person name="Qi W."/>
            <person name="Quesneville H."/>
            <person name="Roncero M.I.G."/>
            <person name="Seong K.-Y."/>
            <person name="Tetko I.V."/>
            <person name="Urban M."/>
            <person name="Waalwijk C."/>
            <person name="Ward T.J."/>
            <person name="Yao J."/>
            <person name="Birren B.W."/>
            <person name="Kistler H.C."/>
        </authorList>
    </citation>
    <scope>NUCLEOTIDE SEQUENCE [LARGE SCALE GENOMIC DNA]</scope>
    <source>
        <strain evidence="3">ATCC MYA-4620 / CBS 123657 / FGSC 9075 / NRRL 31084 / PH-1</strain>
        <strain evidence="2">PH-1 / ATCC MYA-4620 / FGSC 9075 / NRRL 31084</strain>
    </source>
</reference>
<evidence type="ECO:0000313" key="1">
    <source>
        <dbReference type="EMBL" id="CEF83338.1"/>
    </source>
</evidence>
<proteinExistence type="predicted"/>
<dbReference type="Proteomes" id="UP000070720">
    <property type="component" value="Chromosome 4"/>
</dbReference>
<dbReference type="AlphaFoldDB" id="A0A0E0SA75"/>
<dbReference type="EnsemblFungi" id="CEF83338">
    <property type="protein sequence ID" value="CEF83338"/>
    <property type="gene ID" value="FGRRES_15451"/>
</dbReference>
<reference evidence="2 3" key="2">
    <citation type="journal article" date="2010" name="Nature">
        <title>Comparative genomics reveals mobile pathogenicity chromosomes in Fusarium.</title>
        <authorList>
            <person name="Ma L.J."/>
            <person name="van der Does H.C."/>
            <person name="Borkovich K.A."/>
            <person name="Coleman J.J."/>
            <person name="Daboussi M.J."/>
            <person name="Di Pietro A."/>
            <person name="Dufresne M."/>
            <person name="Freitag M."/>
            <person name="Grabherr M."/>
            <person name="Henrissat B."/>
            <person name="Houterman P.M."/>
            <person name="Kang S."/>
            <person name="Shim W.B."/>
            <person name="Woloshuk C."/>
            <person name="Xie X."/>
            <person name="Xu J.R."/>
            <person name="Antoniw J."/>
            <person name="Baker S.E."/>
            <person name="Bluhm B.H."/>
            <person name="Breakspear A."/>
            <person name="Brown D.W."/>
            <person name="Butchko R.A."/>
            <person name="Chapman S."/>
            <person name="Coulson R."/>
            <person name="Coutinho P.M."/>
            <person name="Danchin E.G."/>
            <person name="Diener A."/>
            <person name="Gale L.R."/>
            <person name="Gardiner D.M."/>
            <person name="Goff S."/>
            <person name="Hammond-Kosack K.E."/>
            <person name="Hilburn K."/>
            <person name="Hua-Van A."/>
            <person name="Jonkers W."/>
            <person name="Kazan K."/>
            <person name="Kodira C.D."/>
            <person name="Koehrsen M."/>
            <person name="Kumar L."/>
            <person name="Lee Y.H."/>
            <person name="Li L."/>
            <person name="Manners J.M."/>
            <person name="Miranda-Saavedra D."/>
            <person name="Mukherjee M."/>
            <person name="Park G."/>
            <person name="Park J."/>
            <person name="Park S.Y."/>
            <person name="Proctor R.H."/>
            <person name="Regev A."/>
            <person name="Ruiz-Roldan M.C."/>
            <person name="Sain D."/>
            <person name="Sakthikumar S."/>
            <person name="Sykes S."/>
            <person name="Schwartz D.C."/>
            <person name="Turgeon B.G."/>
            <person name="Wapinski I."/>
            <person name="Yoder O."/>
            <person name="Young S."/>
            <person name="Zeng Q."/>
            <person name="Zhou S."/>
            <person name="Galagan J."/>
            <person name="Cuomo C.A."/>
            <person name="Kistler H.C."/>
            <person name="Rep M."/>
        </authorList>
    </citation>
    <scope>GENOME REANNOTATION</scope>
    <source>
        <strain evidence="3">ATCC MYA-4620 / CBS 123657 / FGSC 9075 / NRRL 31084 / PH-1</strain>
        <strain evidence="2">PH-1 / ATCC MYA-4620 / FGSC 9075 / NRRL 31084</strain>
    </source>
</reference>
<keyword evidence="3" id="KW-1185">Reference proteome</keyword>
<evidence type="ECO:0000313" key="3">
    <source>
        <dbReference type="Proteomes" id="UP000070720"/>
    </source>
</evidence>
<reference key="3">
    <citation type="submission" date="2014-02" db="EMBL/GenBank/DDBJ databases">
        <title>A revised Fusarium graminearum genomic reference sequence using whole shotgun re-sequencing.</title>
        <authorList>
            <person name="King R."/>
            <person name="Urban M."/>
            <person name="Hassani-Pak K."/>
            <person name="Hammond-Kosack K."/>
        </authorList>
    </citation>
    <scope>NUCLEOTIDE SEQUENCE</scope>
    <source>
        <strain>PH-1</strain>
    </source>
</reference>
<dbReference type="VEuPathDB" id="FungiDB:FGRAMPH1_01G25845"/>
<sequence length="67" mass="7567">MISPVHRSFKKHYIDKQQSDNTTVQSVGLLNLRPFIATKNIHNISAKLLDKITQPESHVLVGKDDSI</sequence>